<evidence type="ECO:0000313" key="13">
    <source>
        <dbReference type="Proteomes" id="UP000237347"/>
    </source>
</evidence>
<feature type="domain" description="Cation/H+ exchanger transmembrane" evidence="11">
    <location>
        <begin position="56"/>
        <end position="139"/>
    </location>
</feature>
<dbReference type="GO" id="GO:0016020">
    <property type="term" value="C:membrane"/>
    <property type="evidence" value="ECO:0007669"/>
    <property type="project" value="UniProtKB-SubCell"/>
</dbReference>
<feature type="transmembrane region" description="Helical" evidence="10">
    <location>
        <begin position="96"/>
        <end position="115"/>
    </location>
</feature>
<accession>A0AAW0INZ2</accession>
<evidence type="ECO:0000313" key="12">
    <source>
        <dbReference type="EMBL" id="KAK7815893.1"/>
    </source>
</evidence>
<keyword evidence="4 10" id="KW-0812">Transmembrane</keyword>
<dbReference type="GO" id="GO:0015297">
    <property type="term" value="F:antiporter activity"/>
    <property type="evidence" value="ECO:0007669"/>
    <property type="project" value="InterPro"/>
</dbReference>
<evidence type="ECO:0000256" key="8">
    <source>
        <dbReference type="ARBA" id="ARBA00023136"/>
    </source>
</evidence>
<dbReference type="GO" id="GO:1902600">
    <property type="term" value="P:proton transmembrane transport"/>
    <property type="evidence" value="ECO:0007669"/>
    <property type="project" value="InterPro"/>
</dbReference>
<dbReference type="PANTHER" id="PTHR32468">
    <property type="entry name" value="CATION/H + ANTIPORTER"/>
    <property type="match status" value="1"/>
</dbReference>
<feature type="transmembrane region" description="Helical" evidence="10">
    <location>
        <begin position="33"/>
        <end position="56"/>
    </location>
</feature>
<protein>
    <submittedName>
        <fullName evidence="12">Cation/h(+) antiporter 15</fullName>
    </submittedName>
</protein>
<evidence type="ECO:0000256" key="4">
    <source>
        <dbReference type="ARBA" id="ARBA00022692"/>
    </source>
</evidence>
<dbReference type="GO" id="GO:0006885">
    <property type="term" value="P:regulation of pH"/>
    <property type="evidence" value="ECO:0007669"/>
    <property type="project" value="TreeGrafter"/>
</dbReference>
<dbReference type="Pfam" id="PF00999">
    <property type="entry name" value="Na_H_Exchanger"/>
    <property type="match status" value="1"/>
</dbReference>
<sequence>MVQYDLPNVTSVCEPQQNLSSRRIFFDDNPFDFAVPVLCAQLSISAVINAFLQLVLSPIGESAFISQMWTGIAMGPSILGKFSALAALIYPRKSLYLSKTLGNFACLLLMFLVGVKMDLSMLTKSGKKGTRHWVMCFLIATNAKHSLCFHFKA</sequence>
<keyword evidence="5" id="KW-0630">Potassium</keyword>
<keyword evidence="2" id="KW-0813">Transport</keyword>
<evidence type="ECO:0000256" key="2">
    <source>
        <dbReference type="ARBA" id="ARBA00022448"/>
    </source>
</evidence>
<keyword evidence="7" id="KW-0406">Ion transport</keyword>
<evidence type="ECO:0000256" key="9">
    <source>
        <dbReference type="ARBA" id="ARBA00038341"/>
    </source>
</evidence>
<evidence type="ECO:0000259" key="11">
    <source>
        <dbReference type="Pfam" id="PF00999"/>
    </source>
</evidence>
<evidence type="ECO:0000256" key="7">
    <source>
        <dbReference type="ARBA" id="ARBA00023065"/>
    </source>
</evidence>
<dbReference type="Proteomes" id="UP000237347">
    <property type="component" value="Unassembled WGS sequence"/>
</dbReference>
<dbReference type="PANTHER" id="PTHR32468:SF66">
    <property type="entry name" value="CATION_H+ EXCHANGER DOMAIN-CONTAINING PROTEIN"/>
    <property type="match status" value="1"/>
</dbReference>
<dbReference type="EMBL" id="PKMF04000974">
    <property type="protein sequence ID" value="KAK7815893.1"/>
    <property type="molecule type" value="Genomic_DNA"/>
</dbReference>
<evidence type="ECO:0000256" key="6">
    <source>
        <dbReference type="ARBA" id="ARBA00022989"/>
    </source>
</evidence>
<dbReference type="AlphaFoldDB" id="A0AAW0INZ2"/>
<dbReference type="GO" id="GO:0012505">
    <property type="term" value="C:endomembrane system"/>
    <property type="evidence" value="ECO:0007669"/>
    <property type="project" value="TreeGrafter"/>
</dbReference>
<dbReference type="Gene3D" id="1.20.1530.20">
    <property type="match status" value="1"/>
</dbReference>
<dbReference type="InterPro" id="IPR038770">
    <property type="entry name" value="Na+/solute_symporter_sf"/>
</dbReference>
<evidence type="ECO:0000256" key="10">
    <source>
        <dbReference type="SAM" id="Phobius"/>
    </source>
</evidence>
<keyword evidence="3" id="KW-0633">Potassium transport</keyword>
<comment type="subcellular location">
    <subcellularLocation>
        <location evidence="1">Membrane</location>
        <topology evidence="1">Multi-pass membrane protein</topology>
    </subcellularLocation>
</comment>
<proteinExistence type="inferred from homology"/>
<organism evidence="12 13">
    <name type="scientific">Quercus suber</name>
    <name type="common">Cork oak</name>
    <dbReference type="NCBI Taxonomy" id="58331"/>
    <lineage>
        <taxon>Eukaryota</taxon>
        <taxon>Viridiplantae</taxon>
        <taxon>Streptophyta</taxon>
        <taxon>Embryophyta</taxon>
        <taxon>Tracheophyta</taxon>
        <taxon>Spermatophyta</taxon>
        <taxon>Magnoliopsida</taxon>
        <taxon>eudicotyledons</taxon>
        <taxon>Gunneridae</taxon>
        <taxon>Pentapetalae</taxon>
        <taxon>rosids</taxon>
        <taxon>fabids</taxon>
        <taxon>Fagales</taxon>
        <taxon>Fagaceae</taxon>
        <taxon>Quercus</taxon>
    </lineage>
</organism>
<evidence type="ECO:0000256" key="3">
    <source>
        <dbReference type="ARBA" id="ARBA00022538"/>
    </source>
</evidence>
<dbReference type="InterPro" id="IPR006153">
    <property type="entry name" value="Cation/H_exchanger_TM"/>
</dbReference>
<dbReference type="GO" id="GO:0006813">
    <property type="term" value="P:potassium ion transport"/>
    <property type="evidence" value="ECO:0007669"/>
    <property type="project" value="UniProtKB-KW"/>
</dbReference>
<dbReference type="InterPro" id="IPR050794">
    <property type="entry name" value="CPA2_transporter"/>
</dbReference>
<keyword evidence="13" id="KW-1185">Reference proteome</keyword>
<feature type="transmembrane region" description="Helical" evidence="10">
    <location>
        <begin position="68"/>
        <end position="90"/>
    </location>
</feature>
<name>A0AAW0INZ2_QUESU</name>
<evidence type="ECO:0000256" key="1">
    <source>
        <dbReference type="ARBA" id="ARBA00004141"/>
    </source>
</evidence>
<comment type="caution">
    <text evidence="12">The sequence shown here is derived from an EMBL/GenBank/DDBJ whole genome shotgun (WGS) entry which is preliminary data.</text>
</comment>
<reference evidence="12 13" key="1">
    <citation type="journal article" date="2018" name="Sci. Data">
        <title>The draft genome sequence of cork oak.</title>
        <authorList>
            <person name="Ramos A.M."/>
            <person name="Usie A."/>
            <person name="Barbosa P."/>
            <person name="Barros P.M."/>
            <person name="Capote T."/>
            <person name="Chaves I."/>
            <person name="Simoes F."/>
            <person name="Abreu I."/>
            <person name="Carrasquinho I."/>
            <person name="Faro C."/>
            <person name="Guimaraes J.B."/>
            <person name="Mendonca D."/>
            <person name="Nobrega F."/>
            <person name="Rodrigues L."/>
            <person name="Saibo N.J.M."/>
            <person name="Varela M.C."/>
            <person name="Egas C."/>
            <person name="Matos J."/>
            <person name="Miguel C.M."/>
            <person name="Oliveira M.M."/>
            <person name="Ricardo C.P."/>
            <person name="Goncalves S."/>
        </authorList>
    </citation>
    <scope>NUCLEOTIDE SEQUENCE [LARGE SCALE GENOMIC DNA]</scope>
    <source>
        <strain evidence="13">cv. HL8</strain>
    </source>
</reference>
<comment type="similarity">
    <text evidence="9">Belongs to the monovalent cation:proton antiporter 2 (CPA2) transporter (TC 2.A.37) family. CHX (TC 2.A.37.4) subfamily.</text>
</comment>
<gene>
    <name evidence="12" type="primary">CHX15_8</name>
    <name evidence="12" type="ORF">CFP56_001053</name>
</gene>
<evidence type="ECO:0000256" key="5">
    <source>
        <dbReference type="ARBA" id="ARBA00022958"/>
    </source>
</evidence>
<keyword evidence="6 10" id="KW-1133">Transmembrane helix</keyword>
<keyword evidence="8 10" id="KW-0472">Membrane</keyword>